<proteinExistence type="predicted"/>
<evidence type="ECO:0000256" key="1">
    <source>
        <dbReference type="SAM" id="MobiDB-lite"/>
    </source>
</evidence>
<comment type="caution">
    <text evidence="2">The sequence shown here is derived from an EMBL/GenBank/DDBJ whole genome shotgun (WGS) entry which is preliminary data.</text>
</comment>
<protein>
    <submittedName>
        <fullName evidence="2">Uncharacterized protein</fullName>
    </submittedName>
</protein>
<keyword evidence="3" id="KW-1185">Reference proteome</keyword>
<dbReference type="Proteomes" id="UP000735302">
    <property type="component" value="Unassembled WGS sequence"/>
</dbReference>
<organism evidence="2 3">
    <name type="scientific">Plakobranchus ocellatus</name>
    <dbReference type="NCBI Taxonomy" id="259542"/>
    <lineage>
        <taxon>Eukaryota</taxon>
        <taxon>Metazoa</taxon>
        <taxon>Spiralia</taxon>
        <taxon>Lophotrochozoa</taxon>
        <taxon>Mollusca</taxon>
        <taxon>Gastropoda</taxon>
        <taxon>Heterobranchia</taxon>
        <taxon>Euthyneura</taxon>
        <taxon>Panpulmonata</taxon>
        <taxon>Sacoglossa</taxon>
        <taxon>Placobranchoidea</taxon>
        <taxon>Plakobranchidae</taxon>
        <taxon>Plakobranchus</taxon>
    </lineage>
</organism>
<accession>A0AAV4BWL8</accession>
<feature type="compositionally biased region" description="Basic residues" evidence="1">
    <location>
        <begin position="79"/>
        <end position="88"/>
    </location>
</feature>
<evidence type="ECO:0000313" key="3">
    <source>
        <dbReference type="Proteomes" id="UP000735302"/>
    </source>
</evidence>
<dbReference type="EMBL" id="BLXT01005511">
    <property type="protein sequence ID" value="GFO23505.1"/>
    <property type="molecule type" value="Genomic_DNA"/>
</dbReference>
<feature type="region of interest" description="Disordered" evidence="1">
    <location>
        <begin position="79"/>
        <end position="99"/>
    </location>
</feature>
<reference evidence="2 3" key="1">
    <citation type="journal article" date="2021" name="Elife">
        <title>Chloroplast acquisition without the gene transfer in kleptoplastic sea slugs, Plakobranchus ocellatus.</title>
        <authorList>
            <person name="Maeda T."/>
            <person name="Takahashi S."/>
            <person name="Yoshida T."/>
            <person name="Shimamura S."/>
            <person name="Takaki Y."/>
            <person name="Nagai Y."/>
            <person name="Toyoda A."/>
            <person name="Suzuki Y."/>
            <person name="Arimoto A."/>
            <person name="Ishii H."/>
            <person name="Satoh N."/>
            <person name="Nishiyama T."/>
            <person name="Hasebe M."/>
            <person name="Maruyama T."/>
            <person name="Minagawa J."/>
            <person name="Obokata J."/>
            <person name="Shigenobu S."/>
        </authorList>
    </citation>
    <scope>NUCLEOTIDE SEQUENCE [LARGE SCALE GENOMIC DNA]</scope>
</reference>
<evidence type="ECO:0000313" key="2">
    <source>
        <dbReference type="EMBL" id="GFO23505.1"/>
    </source>
</evidence>
<sequence length="99" mass="11426">MNLCPRCRFQIGIRLVRMDSNFSQTNSCPILFVALRGELAGRGHVDRDNLRKGIMKGWGCLGLFEAREKTGIPPYLRRWRKRRSRSRSRRPELAGTSHG</sequence>
<name>A0AAV4BWL8_9GAST</name>
<gene>
    <name evidence="2" type="ORF">PoB_005001000</name>
</gene>
<dbReference type="AlphaFoldDB" id="A0AAV4BWL8"/>